<protein>
    <submittedName>
        <fullName evidence="1">Uncharacterized protein</fullName>
    </submittedName>
</protein>
<reference evidence="1 2" key="1">
    <citation type="journal article" date="2018" name="Sci. Rep.">
        <title>Genomic signatures of local adaptation to the degree of environmental predictability in rotifers.</title>
        <authorList>
            <person name="Franch-Gras L."/>
            <person name="Hahn C."/>
            <person name="Garcia-Roger E.M."/>
            <person name="Carmona M.J."/>
            <person name="Serra M."/>
            <person name="Gomez A."/>
        </authorList>
    </citation>
    <scope>NUCLEOTIDE SEQUENCE [LARGE SCALE GENOMIC DNA]</scope>
    <source>
        <strain evidence="1">HYR1</strain>
    </source>
</reference>
<dbReference type="AlphaFoldDB" id="A0A3M7RSH7"/>
<name>A0A3M7RSH7_BRAPC</name>
<sequence>MSLCVPSAILIMLPKYVDSLIHSIFVDIDGDPGIQFSVYAHKYRFGPFNFEPCWFSVVRQILCLNMQKNMLLFLIIAPDQSQSLSLQALLLIPIEYPSHLHYKIHNFEYS</sequence>
<accession>A0A3M7RSH7</accession>
<dbReference type="Proteomes" id="UP000276133">
    <property type="component" value="Unassembled WGS sequence"/>
</dbReference>
<evidence type="ECO:0000313" key="2">
    <source>
        <dbReference type="Proteomes" id="UP000276133"/>
    </source>
</evidence>
<organism evidence="1 2">
    <name type="scientific">Brachionus plicatilis</name>
    <name type="common">Marine rotifer</name>
    <name type="synonym">Brachionus muelleri</name>
    <dbReference type="NCBI Taxonomy" id="10195"/>
    <lineage>
        <taxon>Eukaryota</taxon>
        <taxon>Metazoa</taxon>
        <taxon>Spiralia</taxon>
        <taxon>Gnathifera</taxon>
        <taxon>Rotifera</taxon>
        <taxon>Eurotatoria</taxon>
        <taxon>Monogononta</taxon>
        <taxon>Pseudotrocha</taxon>
        <taxon>Ploima</taxon>
        <taxon>Brachionidae</taxon>
        <taxon>Brachionus</taxon>
    </lineage>
</organism>
<evidence type="ECO:0000313" key="1">
    <source>
        <dbReference type="EMBL" id="RNA26511.1"/>
    </source>
</evidence>
<proteinExistence type="predicted"/>
<keyword evidence="2" id="KW-1185">Reference proteome</keyword>
<comment type="caution">
    <text evidence="1">The sequence shown here is derived from an EMBL/GenBank/DDBJ whole genome shotgun (WGS) entry which is preliminary data.</text>
</comment>
<dbReference type="EMBL" id="REGN01002729">
    <property type="protein sequence ID" value="RNA26511.1"/>
    <property type="molecule type" value="Genomic_DNA"/>
</dbReference>
<gene>
    <name evidence="1" type="ORF">BpHYR1_013849</name>
</gene>